<organism evidence="2 3">
    <name type="scientific">Fusarium torreyae</name>
    <dbReference type="NCBI Taxonomy" id="1237075"/>
    <lineage>
        <taxon>Eukaryota</taxon>
        <taxon>Fungi</taxon>
        <taxon>Dikarya</taxon>
        <taxon>Ascomycota</taxon>
        <taxon>Pezizomycotina</taxon>
        <taxon>Sordariomycetes</taxon>
        <taxon>Hypocreomycetidae</taxon>
        <taxon>Hypocreales</taxon>
        <taxon>Nectriaceae</taxon>
        <taxon>Fusarium</taxon>
    </lineage>
</organism>
<evidence type="ECO:0008006" key="4">
    <source>
        <dbReference type="Google" id="ProtNLM"/>
    </source>
</evidence>
<dbReference type="AlphaFoldDB" id="A0A9W8S0M2"/>
<gene>
    <name evidence="2" type="ORF">NW762_006729</name>
</gene>
<dbReference type="Proteomes" id="UP001152049">
    <property type="component" value="Unassembled WGS sequence"/>
</dbReference>
<feature type="chain" id="PRO_5040922373" description="NACHT-NTPase and P-loop NTPases N-terminal domain-containing protein" evidence="1">
    <location>
        <begin position="25"/>
        <end position="182"/>
    </location>
</feature>
<protein>
    <recommendedName>
        <fullName evidence="4">NACHT-NTPase and P-loop NTPases N-terminal domain-containing protein</fullName>
    </recommendedName>
</protein>
<name>A0A9W8S0M2_9HYPO</name>
<dbReference type="EMBL" id="JAOQAZ010000011">
    <property type="protein sequence ID" value="KAJ4263110.1"/>
    <property type="molecule type" value="Genomic_DNA"/>
</dbReference>
<comment type="caution">
    <text evidence="2">The sequence shown here is derived from an EMBL/GenBank/DDBJ whole genome shotgun (WGS) entry which is preliminary data.</text>
</comment>
<accession>A0A9W8S0M2</accession>
<evidence type="ECO:0000313" key="2">
    <source>
        <dbReference type="EMBL" id="KAJ4263110.1"/>
    </source>
</evidence>
<dbReference type="OrthoDB" id="5050720at2759"/>
<keyword evidence="1" id="KW-0732">Signal</keyword>
<reference evidence="2" key="1">
    <citation type="submission" date="2022-09" db="EMBL/GenBank/DDBJ databases">
        <title>Fusarium specimens isolated from Avocado Roots.</title>
        <authorList>
            <person name="Stajich J."/>
            <person name="Roper C."/>
            <person name="Heimlech-Rivalta G."/>
        </authorList>
    </citation>
    <scope>NUCLEOTIDE SEQUENCE</scope>
    <source>
        <strain evidence="2">CF00136</strain>
    </source>
</reference>
<sequence length="182" mass="20281">MSGLEVAIPLLLELVPILLRLGKALVEVGEELHEDIRPFNSLVAQVDHDIDRAEYLYSSSKALLREHVGLGGWIYGMIKNAKDALKEYKDHIPKKDEKHATMKALTRKLHHQKNCEEWGKTLRASHSSILTAITVMHQLEPLKSVGEVSQEREVPRASSLPPYATALALALPSSVPKPVDEK</sequence>
<proteinExistence type="predicted"/>
<evidence type="ECO:0000313" key="3">
    <source>
        <dbReference type="Proteomes" id="UP001152049"/>
    </source>
</evidence>
<feature type="signal peptide" evidence="1">
    <location>
        <begin position="1"/>
        <end position="24"/>
    </location>
</feature>
<keyword evidence="3" id="KW-1185">Reference proteome</keyword>
<evidence type="ECO:0000256" key="1">
    <source>
        <dbReference type="SAM" id="SignalP"/>
    </source>
</evidence>